<dbReference type="HOGENOM" id="CLU_085041_3_0_5"/>
<dbReference type="CDD" id="cd19166">
    <property type="entry name" value="HemeO-bac"/>
    <property type="match status" value="1"/>
</dbReference>
<reference evidence="2" key="1">
    <citation type="submission" date="2007-04" db="EMBL/GenBank/DDBJ databases">
        <title>Complete sequence of plasmid pRSPA03 of Rhodobacter sphaeroides ATCC 17025.</title>
        <authorList>
            <consortium name="US DOE Joint Genome Institute"/>
            <person name="Copeland A."/>
            <person name="Lucas S."/>
            <person name="Lapidus A."/>
            <person name="Barry K."/>
            <person name="Detter J.C."/>
            <person name="Glavina del Rio T."/>
            <person name="Hammon N."/>
            <person name="Israni S."/>
            <person name="Dalin E."/>
            <person name="Tice H."/>
            <person name="Pitluck S."/>
            <person name="Chertkov O."/>
            <person name="Brettin T."/>
            <person name="Bruce D."/>
            <person name="Han C."/>
            <person name="Schmutz J."/>
            <person name="Larimer F."/>
            <person name="Land M."/>
            <person name="Hauser L."/>
            <person name="Kyrpides N."/>
            <person name="Kim E."/>
            <person name="Richardson P."/>
            <person name="Mackenzie C."/>
            <person name="Choudhary M."/>
            <person name="Donohue T.J."/>
            <person name="Kaplan S."/>
        </authorList>
    </citation>
    <scope>NUCLEOTIDE SEQUENCE [LARGE SCALE GENOMIC DNA]</scope>
    <source>
        <strain evidence="2">ATCC 17025</strain>
        <plasmid evidence="2">pRSPA03</plasmid>
    </source>
</reference>
<evidence type="ECO:0000313" key="2">
    <source>
        <dbReference type="EMBL" id="ABP73125.1"/>
    </source>
</evidence>
<feature type="region of interest" description="Disordered" evidence="1">
    <location>
        <begin position="1"/>
        <end position="43"/>
    </location>
</feature>
<dbReference type="Pfam" id="PF01126">
    <property type="entry name" value="Heme_oxygenase"/>
    <property type="match status" value="1"/>
</dbReference>
<proteinExistence type="predicted"/>
<gene>
    <name evidence="2" type="ordered locus">Rsph17025_4278</name>
</gene>
<dbReference type="GO" id="GO:0004392">
    <property type="term" value="F:heme oxygenase (decyclizing) activity"/>
    <property type="evidence" value="ECO:0007669"/>
    <property type="project" value="InterPro"/>
</dbReference>
<dbReference type="Gene3D" id="1.20.910.10">
    <property type="entry name" value="Heme oxygenase-like"/>
    <property type="match status" value="1"/>
</dbReference>
<evidence type="ECO:0000256" key="1">
    <source>
        <dbReference type="SAM" id="MobiDB-lite"/>
    </source>
</evidence>
<dbReference type="GO" id="GO:0006788">
    <property type="term" value="P:heme oxidation"/>
    <property type="evidence" value="ECO:0007669"/>
    <property type="project" value="InterPro"/>
</dbReference>
<keyword evidence="2" id="KW-0614">Plasmid</keyword>
<dbReference type="AlphaFoldDB" id="A4X0G1"/>
<dbReference type="KEGG" id="rsq:Rsph17025_4278"/>
<organism evidence="2">
    <name type="scientific">Cereibacter sphaeroides (strain ATCC 17025 / ATH 2.4.3)</name>
    <name type="common">Rhodobacter sphaeroides</name>
    <dbReference type="NCBI Taxonomy" id="349102"/>
    <lineage>
        <taxon>Bacteria</taxon>
        <taxon>Pseudomonadati</taxon>
        <taxon>Pseudomonadota</taxon>
        <taxon>Alphaproteobacteria</taxon>
        <taxon>Rhodobacterales</taxon>
        <taxon>Paracoccaceae</taxon>
        <taxon>Cereibacter</taxon>
    </lineage>
</organism>
<dbReference type="EMBL" id="CP000664">
    <property type="protein sequence ID" value="ABP73125.1"/>
    <property type="molecule type" value="Genomic_DNA"/>
</dbReference>
<sequence length="251" mass="27550">MRIGHPEILMNMSPTTHPQDRTPPLRRKRGKGEAAGAPVMFPPDPDPETGWQPPLPLAQDLRQTTAGLHERTETLLGLPDSIADRADYMAWLGHYLALYEPLENRMAAFDGWRDLGPFDPDPGHSRRLIRDLDDLGIDARRLGRAPAAVCPSLANFAQALGARYVLEGSALGGKVILRHLQARIGDAIGPATAFFGGPSHPEAGHWRTFKAALDRFGDEHPDERADVLAGAAATFMALLEWFTPFMAERRA</sequence>
<protein>
    <recommendedName>
        <fullName evidence="3">Heme oxygenase</fullName>
    </recommendedName>
</protein>
<evidence type="ECO:0008006" key="3">
    <source>
        <dbReference type="Google" id="ProtNLM"/>
    </source>
</evidence>
<accession>A4X0G1</accession>
<dbReference type="SUPFAM" id="SSF48613">
    <property type="entry name" value="Heme oxygenase-like"/>
    <property type="match status" value="1"/>
</dbReference>
<dbReference type="InterPro" id="IPR016084">
    <property type="entry name" value="Haem_Oase-like_multi-hlx"/>
</dbReference>
<dbReference type="eggNOG" id="COG3230">
    <property type="taxonomic scope" value="Bacteria"/>
</dbReference>
<name>A4X0G1_CERS5</name>
<dbReference type="InterPro" id="IPR016053">
    <property type="entry name" value="Haem_Oase-like"/>
</dbReference>
<geneLocation type="plasmid" evidence="2">
    <name>pRSPA03</name>
</geneLocation>